<dbReference type="AlphaFoldDB" id="A0A8E2EAX7"/>
<sequence length="108" mass="12371">MKVIGLWSRENTIEALEALALAPLTRILGWSKEEVQVLVAEARKDVLNPAIHAYWNIPSLALLLSLKSPTILEMVRTLGHCHTQGSERDRKWKSDIVRKTLMHYRETN</sequence>
<dbReference type="EMBL" id="KV744957">
    <property type="protein sequence ID" value="OCK80483.1"/>
    <property type="molecule type" value="Genomic_DNA"/>
</dbReference>
<evidence type="ECO:0000313" key="2">
    <source>
        <dbReference type="Proteomes" id="UP000250266"/>
    </source>
</evidence>
<accession>A0A8E2EAX7</accession>
<gene>
    <name evidence="1" type="ORF">K432DRAFT_393005</name>
</gene>
<protein>
    <submittedName>
        <fullName evidence="1">Uncharacterized protein</fullName>
    </submittedName>
</protein>
<evidence type="ECO:0000313" key="1">
    <source>
        <dbReference type="EMBL" id="OCK80483.1"/>
    </source>
</evidence>
<name>A0A8E2EAX7_9PEZI</name>
<dbReference type="Proteomes" id="UP000250266">
    <property type="component" value="Unassembled WGS sequence"/>
</dbReference>
<organism evidence="1 2">
    <name type="scientific">Lepidopterella palustris CBS 459.81</name>
    <dbReference type="NCBI Taxonomy" id="1314670"/>
    <lineage>
        <taxon>Eukaryota</taxon>
        <taxon>Fungi</taxon>
        <taxon>Dikarya</taxon>
        <taxon>Ascomycota</taxon>
        <taxon>Pezizomycotina</taxon>
        <taxon>Dothideomycetes</taxon>
        <taxon>Pleosporomycetidae</taxon>
        <taxon>Mytilinidiales</taxon>
        <taxon>Argynnaceae</taxon>
        <taxon>Lepidopterella</taxon>
    </lineage>
</organism>
<dbReference type="OrthoDB" id="2013972at2759"/>
<reference evidence="1 2" key="1">
    <citation type="journal article" date="2016" name="Nat. Commun.">
        <title>Ectomycorrhizal ecology is imprinted in the genome of the dominant symbiotic fungus Cenococcum geophilum.</title>
        <authorList>
            <consortium name="DOE Joint Genome Institute"/>
            <person name="Peter M."/>
            <person name="Kohler A."/>
            <person name="Ohm R.A."/>
            <person name="Kuo A."/>
            <person name="Krutzmann J."/>
            <person name="Morin E."/>
            <person name="Arend M."/>
            <person name="Barry K.W."/>
            <person name="Binder M."/>
            <person name="Choi C."/>
            <person name="Clum A."/>
            <person name="Copeland A."/>
            <person name="Grisel N."/>
            <person name="Haridas S."/>
            <person name="Kipfer T."/>
            <person name="LaButti K."/>
            <person name="Lindquist E."/>
            <person name="Lipzen A."/>
            <person name="Maire R."/>
            <person name="Meier B."/>
            <person name="Mihaltcheva S."/>
            <person name="Molinier V."/>
            <person name="Murat C."/>
            <person name="Poggeler S."/>
            <person name="Quandt C.A."/>
            <person name="Sperisen C."/>
            <person name="Tritt A."/>
            <person name="Tisserant E."/>
            <person name="Crous P.W."/>
            <person name="Henrissat B."/>
            <person name="Nehls U."/>
            <person name="Egli S."/>
            <person name="Spatafora J.W."/>
            <person name="Grigoriev I.V."/>
            <person name="Martin F.M."/>
        </authorList>
    </citation>
    <scope>NUCLEOTIDE SEQUENCE [LARGE SCALE GENOMIC DNA]</scope>
    <source>
        <strain evidence="1 2">CBS 459.81</strain>
    </source>
</reference>
<proteinExistence type="predicted"/>
<keyword evidence="2" id="KW-1185">Reference proteome</keyword>